<dbReference type="STRING" id="408074.SAMN05660909_02731"/>
<proteinExistence type="predicted"/>
<keyword evidence="3" id="KW-0804">Transcription</keyword>
<dbReference type="PROSITE" id="PS01124">
    <property type="entry name" value="HTH_ARAC_FAMILY_2"/>
    <property type="match status" value="1"/>
</dbReference>
<evidence type="ECO:0000313" key="6">
    <source>
        <dbReference type="Proteomes" id="UP000199656"/>
    </source>
</evidence>
<gene>
    <name evidence="5" type="ORF">SAMN05660909_02731</name>
</gene>
<evidence type="ECO:0000256" key="2">
    <source>
        <dbReference type="ARBA" id="ARBA00023125"/>
    </source>
</evidence>
<dbReference type="Pfam" id="PF12833">
    <property type="entry name" value="HTH_18"/>
    <property type="match status" value="1"/>
</dbReference>
<evidence type="ECO:0000259" key="4">
    <source>
        <dbReference type="PROSITE" id="PS01124"/>
    </source>
</evidence>
<dbReference type="EMBL" id="FNRL01000011">
    <property type="protein sequence ID" value="SEA62760.1"/>
    <property type="molecule type" value="Genomic_DNA"/>
</dbReference>
<reference evidence="6" key="1">
    <citation type="submission" date="2016-10" db="EMBL/GenBank/DDBJ databases">
        <authorList>
            <person name="Varghese N."/>
            <person name="Submissions S."/>
        </authorList>
    </citation>
    <scope>NUCLEOTIDE SEQUENCE [LARGE SCALE GENOMIC DNA]</scope>
    <source>
        <strain evidence="6">DSM 23920</strain>
    </source>
</reference>
<dbReference type="PANTHER" id="PTHR46796:SF13">
    <property type="entry name" value="HTH-TYPE TRANSCRIPTIONAL ACTIVATOR RHAS"/>
    <property type="match status" value="1"/>
</dbReference>
<protein>
    <submittedName>
        <fullName evidence="5">Transcriptional regulator, AraC family</fullName>
    </submittedName>
</protein>
<dbReference type="Pfam" id="PF20240">
    <property type="entry name" value="DUF6597"/>
    <property type="match status" value="1"/>
</dbReference>
<keyword evidence="2" id="KW-0238">DNA-binding</keyword>
<evidence type="ECO:0000256" key="1">
    <source>
        <dbReference type="ARBA" id="ARBA00023015"/>
    </source>
</evidence>
<dbReference type="Proteomes" id="UP000199656">
    <property type="component" value="Unassembled WGS sequence"/>
</dbReference>
<dbReference type="InterPro" id="IPR046532">
    <property type="entry name" value="DUF6597"/>
</dbReference>
<name>A0A1H4CQW0_9BACT</name>
<dbReference type="Gene3D" id="1.10.10.60">
    <property type="entry name" value="Homeodomain-like"/>
    <property type="match status" value="1"/>
</dbReference>
<dbReference type="PANTHER" id="PTHR46796">
    <property type="entry name" value="HTH-TYPE TRANSCRIPTIONAL ACTIVATOR RHAS-RELATED"/>
    <property type="match status" value="1"/>
</dbReference>
<dbReference type="RefSeq" id="WP_089762455.1">
    <property type="nucleotide sequence ID" value="NZ_BKAT01000016.1"/>
</dbReference>
<dbReference type="InterPro" id="IPR018060">
    <property type="entry name" value="HTH_AraC"/>
</dbReference>
<dbReference type="AlphaFoldDB" id="A0A1H4CQW0"/>
<organism evidence="5 6">
    <name type="scientific">Chitinophaga terrae</name>
    <name type="common">ex Kim and Jung 2007</name>
    <dbReference type="NCBI Taxonomy" id="408074"/>
    <lineage>
        <taxon>Bacteria</taxon>
        <taxon>Pseudomonadati</taxon>
        <taxon>Bacteroidota</taxon>
        <taxon>Chitinophagia</taxon>
        <taxon>Chitinophagales</taxon>
        <taxon>Chitinophagaceae</taxon>
        <taxon>Chitinophaga</taxon>
    </lineage>
</organism>
<keyword evidence="1" id="KW-0805">Transcription regulation</keyword>
<dbReference type="GO" id="GO:0003700">
    <property type="term" value="F:DNA-binding transcription factor activity"/>
    <property type="evidence" value="ECO:0007669"/>
    <property type="project" value="InterPro"/>
</dbReference>
<sequence>MHQLSDIRQLYNPVQPTVKQSADHVTYAELMPAPGLQQFIYCYWQLRTTQALSEQFIYRVVADGCIDIYFELNNPRDSYVMGFCKKFTEFPLGNVFNYVGIRFLPTMFPQLFKINAKELSNRFEQLDNVIPSTADFISNHLGIEQTPAQIKEIFDRYFLDLLSKTSFNHDNRLYDAIHLILRHCGTIDIEQGLDTGISSRQLRRLFDYYVGDTAKTFSKVVRFQHILRAKPSTQSLRKNKLFFDAGYYDQAHFIKEFRNFYGVTPSKAFGR</sequence>
<keyword evidence="6" id="KW-1185">Reference proteome</keyword>
<dbReference type="InterPro" id="IPR050204">
    <property type="entry name" value="AraC_XylS_family_regulators"/>
</dbReference>
<evidence type="ECO:0000256" key="3">
    <source>
        <dbReference type="ARBA" id="ARBA00023163"/>
    </source>
</evidence>
<dbReference type="GO" id="GO:0043565">
    <property type="term" value="F:sequence-specific DNA binding"/>
    <property type="evidence" value="ECO:0007669"/>
    <property type="project" value="InterPro"/>
</dbReference>
<dbReference type="OrthoDB" id="323290at2"/>
<evidence type="ECO:0000313" key="5">
    <source>
        <dbReference type="EMBL" id="SEA62760.1"/>
    </source>
</evidence>
<accession>A0A1H4CQW0</accession>
<feature type="domain" description="HTH araC/xylS-type" evidence="4">
    <location>
        <begin position="196"/>
        <end position="271"/>
    </location>
</feature>